<dbReference type="EMBL" id="JX975216">
    <property type="protein sequence ID" value="AFX92426.1"/>
    <property type="molecule type" value="Genomic_DNA"/>
</dbReference>
<organism evidence="1 2">
    <name type="scientific">Megavirus courdo11</name>
    <dbReference type="NCBI Taxonomy" id="1128140"/>
    <lineage>
        <taxon>Viruses</taxon>
        <taxon>Varidnaviria</taxon>
        <taxon>Bamfordvirae</taxon>
        <taxon>Nucleocytoviricota</taxon>
        <taxon>Megaviricetes</taxon>
        <taxon>Imitervirales</taxon>
        <taxon>Mimiviridae</taxon>
        <taxon>Megamimivirinae</taxon>
        <taxon>Megavirus</taxon>
        <taxon>Megavirus chilense</taxon>
    </lineage>
</organism>
<proteinExistence type="predicted"/>
<name>K7Z7U7_9VIRU</name>
<gene>
    <name evidence="1" type="ORF">CE11_00399</name>
</gene>
<evidence type="ECO:0000313" key="1">
    <source>
        <dbReference type="EMBL" id="AFX92426.1"/>
    </source>
</evidence>
<protein>
    <submittedName>
        <fullName evidence="1">Uncharacterized protein</fullName>
    </submittedName>
</protein>
<dbReference type="Proteomes" id="UP000241137">
    <property type="component" value="Segment"/>
</dbReference>
<sequence length="70" mass="8444">MNNIDSHYDTLYKSNSQVKNFNLIKYCLESNKQYLNQINDINLELELSQVQKNINLIKKYNQEIEDKKNF</sequence>
<reference evidence="1 2" key="1">
    <citation type="journal article" date="2014" name="Virus Genes">
        <title>Complete genome sequence of Courdo11 virus, a member of the family Mimiviridae.</title>
        <authorList>
            <person name="Yoosuf N."/>
            <person name="Pagnier I."/>
            <person name="Fournous G."/>
            <person name="Robert C."/>
            <person name="La Scola B."/>
            <person name="Raoult D."/>
            <person name="Colson P."/>
        </authorList>
    </citation>
    <scope>NUCLEOTIDE SEQUENCE [LARGE SCALE GENOMIC DNA]</scope>
</reference>
<accession>K7Z7U7</accession>
<evidence type="ECO:0000313" key="2">
    <source>
        <dbReference type="Proteomes" id="UP000241137"/>
    </source>
</evidence>